<organism evidence="1 2">
    <name type="scientific">Elysia crispata</name>
    <name type="common">lettuce slug</name>
    <dbReference type="NCBI Taxonomy" id="231223"/>
    <lineage>
        <taxon>Eukaryota</taxon>
        <taxon>Metazoa</taxon>
        <taxon>Spiralia</taxon>
        <taxon>Lophotrochozoa</taxon>
        <taxon>Mollusca</taxon>
        <taxon>Gastropoda</taxon>
        <taxon>Heterobranchia</taxon>
        <taxon>Euthyneura</taxon>
        <taxon>Panpulmonata</taxon>
        <taxon>Sacoglossa</taxon>
        <taxon>Placobranchoidea</taxon>
        <taxon>Plakobranchidae</taxon>
        <taxon>Elysia</taxon>
    </lineage>
</organism>
<evidence type="ECO:0000313" key="2">
    <source>
        <dbReference type="Proteomes" id="UP001283361"/>
    </source>
</evidence>
<proteinExistence type="predicted"/>
<accession>A0AAE1AMP6</accession>
<name>A0AAE1AMP6_9GAST</name>
<reference evidence="1" key="1">
    <citation type="journal article" date="2023" name="G3 (Bethesda)">
        <title>A reference genome for the long-term kleptoplast-retaining sea slug Elysia crispata morphotype clarki.</title>
        <authorList>
            <person name="Eastman K.E."/>
            <person name="Pendleton A.L."/>
            <person name="Shaikh M.A."/>
            <person name="Suttiyut T."/>
            <person name="Ogas R."/>
            <person name="Tomko P."/>
            <person name="Gavelis G."/>
            <person name="Widhalm J.R."/>
            <person name="Wisecaver J.H."/>
        </authorList>
    </citation>
    <scope>NUCLEOTIDE SEQUENCE</scope>
    <source>
        <strain evidence="1">ECLA1</strain>
    </source>
</reference>
<sequence length="78" mass="8697">MRASSLSAEPNPFRTLHLCYGASTWLDAVAPLFVSGKLGYPRRNLRTPLFAVRLILALSDDDTSLSIYTRREDSLLQA</sequence>
<dbReference type="EMBL" id="JAWDGP010001522">
    <property type="protein sequence ID" value="KAK3790642.1"/>
    <property type="molecule type" value="Genomic_DNA"/>
</dbReference>
<protein>
    <submittedName>
        <fullName evidence="1">Uncharacterized protein</fullName>
    </submittedName>
</protein>
<evidence type="ECO:0000313" key="1">
    <source>
        <dbReference type="EMBL" id="KAK3790642.1"/>
    </source>
</evidence>
<gene>
    <name evidence="1" type="ORF">RRG08_048768</name>
</gene>
<keyword evidence="2" id="KW-1185">Reference proteome</keyword>
<dbReference type="AlphaFoldDB" id="A0AAE1AMP6"/>
<dbReference type="Proteomes" id="UP001283361">
    <property type="component" value="Unassembled WGS sequence"/>
</dbReference>
<comment type="caution">
    <text evidence="1">The sequence shown here is derived from an EMBL/GenBank/DDBJ whole genome shotgun (WGS) entry which is preliminary data.</text>
</comment>